<evidence type="ECO:0000313" key="2">
    <source>
        <dbReference type="RefSeq" id="XP_017036992.1"/>
    </source>
</evidence>
<gene>
    <name evidence="2" type="primary">LOC108085043</name>
</gene>
<dbReference type="AlphaFoldDB" id="A0A6P4J6A2"/>
<name>A0A6P4J6A2_DROKI</name>
<organism evidence="1 2">
    <name type="scientific">Drosophila kikkawai</name>
    <name type="common">Fruit fly</name>
    <dbReference type="NCBI Taxonomy" id="30033"/>
    <lineage>
        <taxon>Eukaryota</taxon>
        <taxon>Metazoa</taxon>
        <taxon>Ecdysozoa</taxon>
        <taxon>Arthropoda</taxon>
        <taxon>Hexapoda</taxon>
        <taxon>Insecta</taxon>
        <taxon>Pterygota</taxon>
        <taxon>Neoptera</taxon>
        <taxon>Endopterygota</taxon>
        <taxon>Diptera</taxon>
        <taxon>Brachycera</taxon>
        <taxon>Muscomorpha</taxon>
        <taxon>Ephydroidea</taxon>
        <taxon>Drosophilidae</taxon>
        <taxon>Drosophila</taxon>
        <taxon>Sophophora</taxon>
    </lineage>
</organism>
<keyword evidence="1" id="KW-1185">Reference proteome</keyword>
<dbReference type="RefSeq" id="XP_017036992.1">
    <property type="nucleotide sequence ID" value="XM_017181503.3"/>
</dbReference>
<dbReference type="Proteomes" id="UP001652661">
    <property type="component" value="Chromosome 3R"/>
</dbReference>
<dbReference type="OrthoDB" id="7803312at2759"/>
<evidence type="ECO:0000313" key="1">
    <source>
        <dbReference type="Proteomes" id="UP001652661"/>
    </source>
</evidence>
<accession>A0A6P4J6A2</accession>
<protein>
    <submittedName>
        <fullName evidence="2">Uncharacterized protein</fullName>
    </submittedName>
</protein>
<dbReference type="GeneID" id="108085043"/>
<proteinExistence type="predicted"/>
<sequence length="41" mass="4722">MDRVFGNVEYKFRTLTKDGKGLALKLTGFYAVGWTLRKLVK</sequence>
<reference evidence="2" key="1">
    <citation type="submission" date="2025-08" db="UniProtKB">
        <authorList>
            <consortium name="RefSeq"/>
        </authorList>
    </citation>
    <scope>IDENTIFICATION</scope>
    <source>
        <strain evidence="2">14028-0561.14</strain>
        <tissue evidence="2">Whole fly</tissue>
    </source>
</reference>